<reference evidence="3" key="1">
    <citation type="journal article" date="2015" name="PLoS Genet.">
        <title>Genome Sequence and Transcriptome Analyses of Chrysochromulina tobin: Metabolic Tools for Enhanced Algal Fitness in the Prominent Order Prymnesiales (Haptophyceae).</title>
        <authorList>
            <person name="Hovde B.T."/>
            <person name="Deodato C.R."/>
            <person name="Hunsperger H.M."/>
            <person name="Ryken S.A."/>
            <person name="Yost W."/>
            <person name="Jha R.K."/>
            <person name="Patterson J."/>
            <person name="Monnat R.J. Jr."/>
            <person name="Barlow S.B."/>
            <person name="Starkenburg S.R."/>
            <person name="Cattolico R.A."/>
        </authorList>
    </citation>
    <scope>NUCLEOTIDE SEQUENCE</scope>
    <source>
        <strain evidence="3">CCMP291</strain>
    </source>
</reference>
<organism evidence="2 3">
    <name type="scientific">Chrysochromulina tobinii</name>
    <dbReference type="NCBI Taxonomy" id="1460289"/>
    <lineage>
        <taxon>Eukaryota</taxon>
        <taxon>Haptista</taxon>
        <taxon>Haptophyta</taxon>
        <taxon>Prymnesiophyceae</taxon>
        <taxon>Prymnesiales</taxon>
        <taxon>Chrysochromulinaceae</taxon>
        <taxon>Chrysochromulina</taxon>
    </lineage>
</organism>
<name>A0A0M0JU05_9EUKA</name>
<protein>
    <submittedName>
        <fullName evidence="2">Uncharacterized protein</fullName>
    </submittedName>
</protein>
<feature type="coiled-coil region" evidence="1">
    <location>
        <begin position="342"/>
        <end position="542"/>
    </location>
</feature>
<evidence type="ECO:0000313" key="2">
    <source>
        <dbReference type="EMBL" id="KOO29603.1"/>
    </source>
</evidence>
<evidence type="ECO:0000313" key="3">
    <source>
        <dbReference type="Proteomes" id="UP000037460"/>
    </source>
</evidence>
<sequence length="622" mass="68371">MSQEALKTALQETCAQRDTFKEHAEALTQEVLRLREQLGSHVAHTREAEQEHTAARAQWASKLEQAQRDFSEMLSREELESMRLQLIEQTEAPWRARVKALEAEVMAAREQANGHRRDAEKARSTADWAMHEHRATLREHEARAESEIAELKAKLEIAESIKAANEEHAGGADRTRRLQREHAEATIRCQKLLEEVEELRRENDVLIATRSQLLGAQGSLQGESAAQARLAQAKIESLERRTSHLTHELDASMAAQERLHEGALHAENEMRSLRAQVDDAMHATASERAQGEIKVSELHRQLAAMRIELDRRHAEALRREATLQKSRDELAAHAAQSERAAAAALAAARDDESARFKRLEAERARLNEALVEAQSAGAAQQAALRDKTDALQGECAALKAELHGAELGRRSSLEEADRLRRRVEEAESRMEASVAELHALRLESGETHAHKGKLVEVQAQATIAQEKLQLSLAFAQKELATTRAQAQADVRTLEAKLRHTKKLQLKEHQANQEADAVRTRQIEVLKREVSRLRSEREALRRDLATRTASMHASAGGGLFGGAEAEGGMSADLRALIAAESSLLEEASALKRQASGVARGLGGGLGGAGMGILATGGTVAARG</sequence>
<feature type="coiled-coil region" evidence="1">
    <location>
        <begin position="98"/>
        <end position="283"/>
    </location>
</feature>
<dbReference type="EMBL" id="JWZX01002391">
    <property type="protein sequence ID" value="KOO29603.1"/>
    <property type="molecule type" value="Genomic_DNA"/>
</dbReference>
<keyword evidence="1" id="KW-0175">Coiled coil</keyword>
<proteinExistence type="predicted"/>
<dbReference type="Proteomes" id="UP000037460">
    <property type="component" value="Unassembled WGS sequence"/>
</dbReference>
<dbReference type="AlphaFoldDB" id="A0A0M0JU05"/>
<gene>
    <name evidence="2" type="ORF">Ctob_006723</name>
</gene>
<keyword evidence="3" id="KW-1185">Reference proteome</keyword>
<accession>A0A0M0JU05</accession>
<evidence type="ECO:0000256" key="1">
    <source>
        <dbReference type="SAM" id="Coils"/>
    </source>
</evidence>
<comment type="caution">
    <text evidence="2">The sequence shown here is derived from an EMBL/GenBank/DDBJ whole genome shotgun (WGS) entry which is preliminary data.</text>
</comment>